<name>A0ABZ3J9N9_SPOA4</name>
<feature type="transmembrane region" description="Helical" evidence="7">
    <location>
        <begin position="257"/>
        <end position="283"/>
    </location>
</feature>
<evidence type="ECO:0000256" key="5">
    <source>
        <dbReference type="ARBA" id="ARBA00023136"/>
    </source>
</evidence>
<evidence type="ECO:0000259" key="8">
    <source>
        <dbReference type="Pfam" id="PF02687"/>
    </source>
</evidence>
<evidence type="ECO:0000313" key="10">
    <source>
        <dbReference type="EMBL" id="XFO75139.1"/>
    </source>
</evidence>
<dbReference type="Proteomes" id="UP000216052">
    <property type="component" value="Chromosome"/>
</dbReference>
<dbReference type="PANTHER" id="PTHR30572">
    <property type="entry name" value="MEMBRANE COMPONENT OF TRANSPORTER-RELATED"/>
    <property type="match status" value="1"/>
</dbReference>
<evidence type="ECO:0000256" key="1">
    <source>
        <dbReference type="ARBA" id="ARBA00004651"/>
    </source>
</evidence>
<evidence type="ECO:0000256" key="7">
    <source>
        <dbReference type="SAM" id="Phobius"/>
    </source>
</evidence>
<comment type="similarity">
    <text evidence="6">Belongs to the ABC-4 integral membrane protein family.</text>
</comment>
<evidence type="ECO:0008006" key="12">
    <source>
        <dbReference type="Google" id="ProtNLM"/>
    </source>
</evidence>
<feature type="transmembrane region" description="Helical" evidence="7">
    <location>
        <begin position="347"/>
        <end position="372"/>
    </location>
</feature>
<dbReference type="Pfam" id="PF12704">
    <property type="entry name" value="MacB_PCD"/>
    <property type="match status" value="1"/>
</dbReference>
<proteinExistence type="inferred from homology"/>
<feature type="transmembrane region" description="Helical" evidence="7">
    <location>
        <begin position="304"/>
        <end position="327"/>
    </location>
</feature>
<reference evidence="10" key="1">
    <citation type="submission" date="2024-05" db="EMBL/GenBank/DDBJ databases">
        <title>Isolation and characterization of Sporomusa carbonis sp. nov., a carboxydotrophic hydrogenogen in the genus of Sporomusa isolated from a charcoal burning pile.</title>
        <authorList>
            <person name="Boeer T."/>
            <person name="Rosenbaum F."/>
            <person name="Eysell L."/>
            <person name="Mueller V."/>
            <person name="Daniel R."/>
            <person name="Poehlein A."/>
        </authorList>
    </citation>
    <scope>NUCLEOTIDE SEQUENCE [LARGE SCALE GENOMIC DNA]</scope>
    <source>
        <strain evidence="10">DSM 3132</strain>
    </source>
</reference>
<keyword evidence="2" id="KW-1003">Cell membrane</keyword>
<dbReference type="EMBL" id="CP155571">
    <property type="protein sequence ID" value="XFO75139.1"/>
    <property type="molecule type" value="Genomic_DNA"/>
</dbReference>
<dbReference type="InterPro" id="IPR050250">
    <property type="entry name" value="Macrolide_Exporter_MacB"/>
</dbReference>
<evidence type="ECO:0000256" key="3">
    <source>
        <dbReference type="ARBA" id="ARBA00022692"/>
    </source>
</evidence>
<dbReference type="InterPro" id="IPR003838">
    <property type="entry name" value="ABC3_permease_C"/>
</dbReference>
<sequence length="385" mass="42000">MLRLIWAALRARKTHYGVILAAVFFSAATIATAWLVSQTISAGVVRDRERMGPDVIIVSQGAAYPEGQLDYAIPRETVFPLLQVYTGDPKILDGIAAITPQLFAKELQAGNQRLKLVGFDPASDFIVTPWLRTGRNPQRFWNRNHVILGCNANKALGEPGEMVTIEQRTFRNGGVLDKTGTDMDNTVYLDLGVAREFRPLSPADAVSWLLLRGENSGYLRELTADLNIRFQPLQAVGKGEFTGAVGGSLRQLSQGTLFTLVIIFVMTATLLLTGTLFIINVWERMREWGIMLSLGATKAELIKLTALEGLLLALGGGTPGLIAGILLANHFASFQQLPELNFPSAAWIGGGTLALVCILCLLLALIPAWLVLRFEPALLMQKGYK</sequence>
<dbReference type="PANTHER" id="PTHR30572:SF4">
    <property type="entry name" value="ABC TRANSPORTER PERMEASE YTRF"/>
    <property type="match status" value="1"/>
</dbReference>
<evidence type="ECO:0000256" key="2">
    <source>
        <dbReference type="ARBA" id="ARBA00022475"/>
    </source>
</evidence>
<keyword evidence="5 7" id="KW-0472">Membrane</keyword>
<gene>
    <name evidence="10" type="ORF">SPACI_052540</name>
</gene>
<evidence type="ECO:0000256" key="6">
    <source>
        <dbReference type="ARBA" id="ARBA00038076"/>
    </source>
</evidence>
<dbReference type="InterPro" id="IPR025857">
    <property type="entry name" value="MacB_PCD"/>
</dbReference>
<comment type="subcellular location">
    <subcellularLocation>
        <location evidence="1">Cell membrane</location>
        <topology evidence="1">Multi-pass membrane protein</topology>
    </subcellularLocation>
</comment>
<accession>A0ABZ3J9N9</accession>
<dbReference type="RefSeq" id="WP_169716815.1">
    <property type="nucleotide sequence ID" value="NZ_CP155571.1"/>
</dbReference>
<keyword evidence="4 7" id="KW-1133">Transmembrane helix</keyword>
<dbReference type="Pfam" id="PF02687">
    <property type="entry name" value="FtsX"/>
    <property type="match status" value="1"/>
</dbReference>
<feature type="domain" description="MacB-like periplasmic core" evidence="9">
    <location>
        <begin position="21"/>
        <end position="196"/>
    </location>
</feature>
<evidence type="ECO:0000256" key="4">
    <source>
        <dbReference type="ARBA" id="ARBA00022989"/>
    </source>
</evidence>
<protein>
    <recommendedName>
        <fullName evidence="12">FtsX-like permease family protein</fullName>
    </recommendedName>
</protein>
<evidence type="ECO:0000259" key="9">
    <source>
        <dbReference type="Pfam" id="PF12704"/>
    </source>
</evidence>
<keyword evidence="3 7" id="KW-0812">Transmembrane</keyword>
<organism evidence="10 11">
    <name type="scientific">Sporomusa acidovorans (strain ATCC 49682 / DSM 3132 / Mol)</name>
    <dbReference type="NCBI Taxonomy" id="1123286"/>
    <lineage>
        <taxon>Bacteria</taxon>
        <taxon>Bacillati</taxon>
        <taxon>Bacillota</taxon>
        <taxon>Negativicutes</taxon>
        <taxon>Selenomonadales</taxon>
        <taxon>Sporomusaceae</taxon>
        <taxon>Sporomusa</taxon>
    </lineage>
</organism>
<keyword evidence="11" id="KW-1185">Reference proteome</keyword>
<feature type="domain" description="ABC3 transporter permease C-terminal" evidence="8">
    <location>
        <begin position="260"/>
        <end position="376"/>
    </location>
</feature>
<evidence type="ECO:0000313" key="11">
    <source>
        <dbReference type="Proteomes" id="UP000216052"/>
    </source>
</evidence>